<proteinExistence type="predicted"/>
<protein>
    <submittedName>
        <fullName evidence="2">Uncharacterized protein</fullName>
    </submittedName>
</protein>
<keyword evidence="1" id="KW-1133">Transmembrane helix</keyword>
<evidence type="ECO:0000313" key="3">
    <source>
        <dbReference type="Proteomes" id="UP000464754"/>
    </source>
</evidence>
<evidence type="ECO:0000313" key="2">
    <source>
        <dbReference type="EMBL" id="BBK22406.1"/>
    </source>
</evidence>
<accession>A0A6N4TGT2</accession>
<dbReference type="RefSeq" id="WP_163051779.1">
    <property type="nucleotide sequence ID" value="NZ_AP019695.1"/>
</dbReference>
<name>A0A6N4TGT2_9FIRM</name>
<gene>
    <name evidence="2" type="ORF">Aargi30884_13090</name>
</gene>
<keyword evidence="1" id="KW-0472">Membrane</keyword>
<sequence length="106" mass="12577">MKKRFCTFCENETDELHCEICGKRTIANKKYAASDEKSKGYSHDKTRYQMMEENHVHKEIEKRKQQFYKKRKEKKEMSFSAEMTKTTIVGILLVLAVLIFTFLIGE</sequence>
<dbReference type="AlphaFoldDB" id="A0A6N4TGT2"/>
<reference evidence="3" key="1">
    <citation type="submission" date="2019-05" db="EMBL/GenBank/DDBJ databases">
        <title>Complete genome sequencing of Absiella argi strain JCM 30884.</title>
        <authorList>
            <person name="Sakamoto M."/>
            <person name="Murakami T."/>
            <person name="Mori H."/>
        </authorList>
    </citation>
    <scope>NUCLEOTIDE SEQUENCE [LARGE SCALE GENOMIC DNA]</scope>
    <source>
        <strain evidence="3">JCM 30884</strain>
    </source>
</reference>
<dbReference type="EMBL" id="AP019695">
    <property type="protein sequence ID" value="BBK22406.1"/>
    <property type="molecule type" value="Genomic_DNA"/>
</dbReference>
<dbReference type="Proteomes" id="UP000464754">
    <property type="component" value="Chromosome"/>
</dbReference>
<feature type="transmembrane region" description="Helical" evidence="1">
    <location>
        <begin position="79"/>
        <end position="104"/>
    </location>
</feature>
<dbReference type="KEGG" id="aarg:Aargi30884_13090"/>
<organism evidence="2 3">
    <name type="scientific">Amedibacterium intestinale</name>
    <dbReference type="NCBI Taxonomy" id="2583452"/>
    <lineage>
        <taxon>Bacteria</taxon>
        <taxon>Bacillati</taxon>
        <taxon>Bacillota</taxon>
        <taxon>Erysipelotrichia</taxon>
        <taxon>Erysipelotrichales</taxon>
        <taxon>Erysipelotrichaceae</taxon>
        <taxon>Amedibacterium</taxon>
    </lineage>
</organism>
<keyword evidence="3" id="KW-1185">Reference proteome</keyword>
<keyword evidence="1" id="KW-0812">Transmembrane</keyword>
<evidence type="ECO:0000256" key="1">
    <source>
        <dbReference type="SAM" id="Phobius"/>
    </source>
</evidence>